<dbReference type="AlphaFoldDB" id="A0A3D8HZ88"/>
<keyword evidence="2" id="KW-1185">Reference proteome</keyword>
<gene>
    <name evidence="1" type="ORF">CQA53_12120</name>
</gene>
<feature type="non-terminal residue" evidence="1">
    <location>
        <position position="1"/>
    </location>
</feature>
<dbReference type="EMBL" id="NXLQ01000243">
    <property type="protein sequence ID" value="RDU58210.1"/>
    <property type="molecule type" value="Genomic_DNA"/>
</dbReference>
<organism evidence="1 2">
    <name type="scientific">Helicobacter didelphidarum</name>
    <dbReference type="NCBI Taxonomy" id="2040648"/>
    <lineage>
        <taxon>Bacteria</taxon>
        <taxon>Pseudomonadati</taxon>
        <taxon>Campylobacterota</taxon>
        <taxon>Epsilonproteobacteria</taxon>
        <taxon>Campylobacterales</taxon>
        <taxon>Helicobacteraceae</taxon>
        <taxon>Helicobacter</taxon>
    </lineage>
</organism>
<protein>
    <submittedName>
        <fullName evidence="1">Uncharacterized protein</fullName>
    </submittedName>
</protein>
<evidence type="ECO:0000313" key="2">
    <source>
        <dbReference type="Proteomes" id="UP000256379"/>
    </source>
</evidence>
<feature type="non-terminal residue" evidence="1">
    <location>
        <position position="107"/>
    </location>
</feature>
<comment type="caution">
    <text evidence="1">The sequence shown here is derived from an EMBL/GenBank/DDBJ whole genome shotgun (WGS) entry which is preliminary data.</text>
</comment>
<sequence>DLLIHQPNTSNGFSATLFGEKRKQKNTESKEISYTAEYGYMNYILSFRGTEFSNMGDIGADIKLMVASIPKNQYNDMILFYLQCKGDMPFHIDIESKEFVESKNTTK</sequence>
<dbReference type="Proteomes" id="UP000256379">
    <property type="component" value="Unassembled WGS sequence"/>
</dbReference>
<evidence type="ECO:0000313" key="1">
    <source>
        <dbReference type="EMBL" id="RDU58210.1"/>
    </source>
</evidence>
<reference evidence="1 2" key="1">
    <citation type="submission" date="2018-04" db="EMBL/GenBank/DDBJ databases">
        <title>Novel Campyloabacter and Helicobacter Species and Strains.</title>
        <authorList>
            <person name="Mannion A.J."/>
            <person name="Shen Z."/>
            <person name="Fox J.G."/>
        </authorList>
    </citation>
    <scope>NUCLEOTIDE SEQUENCE [LARGE SCALE GENOMIC DNA]</scope>
    <source>
        <strain evidence="1 2">MIT 17-337</strain>
    </source>
</reference>
<accession>A0A3D8HZ88</accession>
<name>A0A3D8HZ88_9HELI</name>
<proteinExistence type="predicted"/>